<dbReference type="AlphaFoldDB" id="A0A917N8D1"/>
<feature type="domain" description="Soluble ligand binding" evidence="4">
    <location>
        <begin position="469"/>
        <end position="517"/>
    </location>
</feature>
<reference evidence="5" key="1">
    <citation type="journal article" date="2014" name="Int. J. Syst. Evol. Microbiol.">
        <title>Complete genome sequence of Corynebacterium casei LMG S-19264T (=DSM 44701T), isolated from a smear-ripened cheese.</title>
        <authorList>
            <consortium name="US DOE Joint Genome Institute (JGI-PGF)"/>
            <person name="Walter F."/>
            <person name="Albersmeier A."/>
            <person name="Kalinowski J."/>
            <person name="Ruckert C."/>
        </authorList>
    </citation>
    <scope>NUCLEOTIDE SEQUENCE</scope>
    <source>
        <strain evidence="5">JCM 13919</strain>
    </source>
</reference>
<dbReference type="PANTHER" id="PTHR33619:SF3">
    <property type="entry name" value="POLYSACCHARIDE EXPORT PROTEIN GFCE-RELATED"/>
    <property type="match status" value="1"/>
</dbReference>
<evidence type="ECO:0000313" key="5">
    <source>
        <dbReference type="EMBL" id="GGI77235.1"/>
    </source>
</evidence>
<keyword evidence="1 2" id="KW-0732">Signal</keyword>
<feature type="domain" description="Polysaccharide export protein N-terminal" evidence="3">
    <location>
        <begin position="97"/>
        <end position="165"/>
    </location>
</feature>
<dbReference type="Gene3D" id="3.10.560.10">
    <property type="entry name" value="Outer membrane lipoprotein wza domain like"/>
    <property type="match status" value="2"/>
</dbReference>
<evidence type="ECO:0000259" key="3">
    <source>
        <dbReference type="Pfam" id="PF02563"/>
    </source>
</evidence>
<dbReference type="InterPro" id="IPR049712">
    <property type="entry name" value="Poly_export"/>
</dbReference>
<reference evidence="5" key="2">
    <citation type="submission" date="2020-09" db="EMBL/GenBank/DDBJ databases">
        <authorList>
            <person name="Sun Q."/>
            <person name="Ohkuma M."/>
        </authorList>
    </citation>
    <scope>NUCLEOTIDE SEQUENCE</scope>
    <source>
        <strain evidence="5">JCM 13919</strain>
    </source>
</reference>
<dbReference type="EMBL" id="BMOB01000001">
    <property type="protein sequence ID" value="GGI77235.1"/>
    <property type="molecule type" value="Genomic_DNA"/>
</dbReference>
<gene>
    <name evidence="5" type="primary">kpsD</name>
    <name evidence="5" type="ORF">GCM10007966_02450</name>
</gene>
<evidence type="ECO:0000256" key="2">
    <source>
        <dbReference type="SAM" id="SignalP"/>
    </source>
</evidence>
<accession>A0A917N8D1</accession>
<dbReference type="Gene3D" id="3.30.1950.10">
    <property type="entry name" value="wza like domain"/>
    <property type="match status" value="1"/>
</dbReference>
<dbReference type="InterPro" id="IPR019554">
    <property type="entry name" value="Soluble_ligand-bd"/>
</dbReference>
<protein>
    <submittedName>
        <fullName evidence="5">Polysialic acid transporter</fullName>
    </submittedName>
</protein>
<keyword evidence="6" id="KW-1185">Reference proteome</keyword>
<organism evidence="5 6">
    <name type="scientific">Legionella impletisoli</name>
    <dbReference type="NCBI Taxonomy" id="343510"/>
    <lineage>
        <taxon>Bacteria</taxon>
        <taxon>Pseudomonadati</taxon>
        <taxon>Pseudomonadota</taxon>
        <taxon>Gammaproteobacteria</taxon>
        <taxon>Legionellales</taxon>
        <taxon>Legionellaceae</taxon>
        <taxon>Legionella</taxon>
    </lineage>
</organism>
<evidence type="ECO:0000256" key="1">
    <source>
        <dbReference type="ARBA" id="ARBA00022729"/>
    </source>
</evidence>
<name>A0A917N8D1_9GAMM</name>
<dbReference type="Proteomes" id="UP000630149">
    <property type="component" value="Unassembled WGS sequence"/>
</dbReference>
<feature type="signal peptide" evidence="2">
    <location>
        <begin position="1"/>
        <end position="17"/>
    </location>
</feature>
<dbReference type="Pfam" id="PF10531">
    <property type="entry name" value="SLBB"/>
    <property type="match status" value="1"/>
</dbReference>
<dbReference type="RefSeq" id="WP_131775485.1">
    <property type="nucleotide sequence ID" value="NZ_BMOB01000001.1"/>
</dbReference>
<dbReference type="PANTHER" id="PTHR33619">
    <property type="entry name" value="POLYSACCHARIDE EXPORT PROTEIN GFCE-RELATED"/>
    <property type="match status" value="1"/>
</dbReference>
<comment type="caution">
    <text evidence="5">The sequence shown here is derived from an EMBL/GenBank/DDBJ whole genome shotgun (WGS) entry which is preliminary data.</text>
</comment>
<sequence length="571" mass="63351">MKQFGFSLLILSTIAYAEGASHLKTGASKASAPTSHASTTGFFTPFNTQHEDDDDINTRLKSSTHMGDILNNDLPVFGQNLFGNQCSQQHQAHFFNPHYRLSVGDEVDVQMWGAYQLSKKFTVDTQGNIFIPEVGPVKLAGIENEKLNTTIQQHVKKVFKKGVNVYADLVTAQPIQVFVTGFVNSPGLYDGLSSDSIIYFLCAAGGINLHEGSFREIVITREGKEIRRVDLYSFLLRGDINPFQLHQGDTIVVKPQKYTISVAGNVKKPYQYELRSQNISLASLKKLANVEPSSTYVRIQRNQGMKPKFHYLPISQSNSIMIQAGDRVTFVADKEIHQRVVTVKGQVKGQHQYIVKPGTTLAEFLNTLQLKPDANLDNVQLFRESVAKEQKEALNTNLSRLKRQAMTGESLTGDDAKIHAARSELISKFIDEAQQAETKGQIVLGDRALWKKIILENNDTINIPAKTSIVTVSGDVVNSVSINANPQYRLADYIQAAGGFQKSANQKEFLLIKQNGQIQNLKYDKYAHYPIEGGDQLVVLPNETDSGLKVTGMMTGILYQLAIAARVAMRI</sequence>
<dbReference type="Pfam" id="PF02563">
    <property type="entry name" value="Poly_export"/>
    <property type="match status" value="1"/>
</dbReference>
<dbReference type="OrthoDB" id="9808948at2"/>
<evidence type="ECO:0000259" key="4">
    <source>
        <dbReference type="Pfam" id="PF10531"/>
    </source>
</evidence>
<proteinExistence type="predicted"/>
<evidence type="ECO:0000313" key="6">
    <source>
        <dbReference type="Proteomes" id="UP000630149"/>
    </source>
</evidence>
<feature type="chain" id="PRO_5037401737" evidence="2">
    <location>
        <begin position="18"/>
        <end position="571"/>
    </location>
</feature>
<dbReference type="InterPro" id="IPR003715">
    <property type="entry name" value="Poly_export_N"/>
</dbReference>
<dbReference type="GO" id="GO:0015159">
    <property type="term" value="F:polysaccharide transmembrane transporter activity"/>
    <property type="evidence" value="ECO:0007669"/>
    <property type="project" value="InterPro"/>
</dbReference>